<evidence type="ECO:0000313" key="4">
    <source>
        <dbReference type="EMBL" id="CAB4362342.1"/>
    </source>
</evidence>
<feature type="region of interest" description="Disordered" evidence="2">
    <location>
        <begin position="33"/>
        <end position="57"/>
    </location>
</feature>
<evidence type="ECO:0000256" key="1">
    <source>
        <dbReference type="ARBA" id="ARBA00005662"/>
    </source>
</evidence>
<dbReference type="InterPro" id="IPR019079">
    <property type="entry name" value="Capsule_synth_CapA"/>
</dbReference>
<evidence type="ECO:0000256" key="2">
    <source>
        <dbReference type="SAM" id="MobiDB-lite"/>
    </source>
</evidence>
<dbReference type="AlphaFoldDB" id="A0A6J7BYI8"/>
<accession>A0A6J7BYI8</accession>
<sequence length="393" mass="41319">MMLLAACGGASATADPDPTMALTPIVSANSSVTAAPVGGSTSSTSPTSTTTTLPARPQGEVTMAFSGDILIHSSVWKDATTNAGGTGYDFAPMFAEITPLVSSVDLGVCHLEVPIAPAGKQPSTFPLYGAPKELVAGIHSAGYDRCSNASNHSLDQGVAGIEATLGALDEQGMGHAGMARTPDEIEPKVFAVNGVTMSHLSYTWGYNGLDTPKGESWRSALNNPKRIISDAKKARAMGAQFVVVSMHWGTEPLAEVTSAQRKLAAELTASGQIDLIVGHHSHMIQKIEQINGVWVVFGMGDSLSDLPTRAYFPPATQDGVVVMITMRLDPATGKPVVAAPVVHPTWVDKDHGHVIRDVLKELARTDLSAGERATYTESLRRTSLQVGDFITPH</sequence>
<dbReference type="EMBL" id="CAESGF010000001">
    <property type="protein sequence ID" value="CAB4362342.1"/>
    <property type="molecule type" value="Genomic_DNA"/>
</dbReference>
<dbReference type="PANTHER" id="PTHR33393">
    <property type="entry name" value="POLYGLUTAMINE SYNTHESIS ACCESSORY PROTEIN RV0574C-RELATED"/>
    <property type="match status" value="1"/>
</dbReference>
<dbReference type="SMART" id="SM00854">
    <property type="entry name" value="PGA_cap"/>
    <property type="match status" value="1"/>
</dbReference>
<evidence type="ECO:0000313" key="6">
    <source>
        <dbReference type="EMBL" id="CAB4836134.1"/>
    </source>
</evidence>
<dbReference type="CDD" id="cd07381">
    <property type="entry name" value="MPP_CapA"/>
    <property type="match status" value="1"/>
</dbReference>
<evidence type="ECO:0000259" key="3">
    <source>
        <dbReference type="SMART" id="SM00854"/>
    </source>
</evidence>
<dbReference type="InterPro" id="IPR052169">
    <property type="entry name" value="CW_Biosynth-Accessory"/>
</dbReference>
<reference evidence="7" key="1">
    <citation type="submission" date="2020-05" db="EMBL/GenBank/DDBJ databases">
        <authorList>
            <person name="Chiriac C."/>
            <person name="Salcher M."/>
            <person name="Ghai R."/>
            <person name="Kavagutti S V."/>
        </authorList>
    </citation>
    <scope>NUCLEOTIDE SEQUENCE</scope>
</reference>
<dbReference type="PANTHER" id="PTHR33393:SF13">
    <property type="entry name" value="PGA BIOSYNTHESIS PROTEIN CAPA"/>
    <property type="match status" value="1"/>
</dbReference>
<dbReference type="EMBL" id="CAFBOL010000011">
    <property type="protein sequence ID" value="CAB4979219.1"/>
    <property type="molecule type" value="Genomic_DNA"/>
</dbReference>
<gene>
    <name evidence="5" type="ORF">UFOPK2656_00877</name>
    <name evidence="6" type="ORF">UFOPK3099_03026</name>
    <name evidence="7" type="ORF">UFOPK3267_00847</name>
    <name evidence="8" type="ORF">UFOPK3651_00460</name>
    <name evidence="9" type="ORF">UFOPK3931_00698</name>
    <name evidence="4" type="ORF">UFOPK4189_00115</name>
</gene>
<dbReference type="EMBL" id="CAFBIY010000033">
    <property type="protein sequence ID" value="CAB4849069.1"/>
    <property type="molecule type" value="Genomic_DNA"/>
</dbReference>
<dbReference type="EMBL" id="CAEZYF010000004">
    <property type="protein sequence ID" value="CAB4714303.1"/>
    <property type="molecule type" value="Genomic_DNA"/>
</dbReference>
<proteinExistence type="inferred from homology"/>
<name>A0A6J7BYI8_9ZZZZ</name>
<evidence type="ECO:0000313" key="8">
    <source>
        <dbReference type="EMBL" id="CAB4914850.1"/>
    </source>
</evidence>
<dbReference type="Gene3D" id="3.60.21.10">
    <property type="match status" value="1"/>
</dbReference>
<dbReference type="SUPFAM" id="SSF56300">
    <property type="entry name" value="Metallo-dependent phosphatases"/>
    <property type="match status" value="1"/>
</dbReference>
<dbReference type="EMBL" id="CAFBMT010000002">
    <property type="protein sequence ID" value="CAB4914850.1"/>
    <property type="molecule type" value="Genomic_DNA"/>
</dbReference>
<dbReference type="EMBL" id="CAFAAV010000372">
    <property type="protein sequence ID" value="CAB4836134.1"/>
    <property type="molecule type" value="Genomic_DNA"/>
</dbReference>
<feature type="domain" description="Capsule synthesis protein CapA" evidence="3">
    <location>
        <begin position="62"/>
        <end position="306"/>
    </location>
</feature>
<evidence type="ECO:0000313" key="5">
    <source>
        <dbReference type="EMBL" id="CAB4714303.1"/>
    </source>
</evidence>
<comment type="similarity">
    <text evidence="1">Belongs to the CapA family.</text>
</comment>
<evidence type="ECO:0000313" key="7">
    <source>
        <dbReference type="EMBL" id="CAB4849069.1"/>
    </source>
</evidence>
<organism evidence="7">
    <name type="scientific">freshwater metagenome</name>
    <dbReference type="NCBI Taxonomy" id="449393"/>
    <lineage>
        <taxon>unclassified sequences</taxon>
        <taxon>metagenomes</taxon>
        <taxon>ecological metagenomes</taxon>
    </lineage>
</organism>
<feature type="compositionally biased region" description="Low complexity" evidence="2">
    <location>
        <begin position="40"/>
        <end position="52"/>
    </location>
</feature>
<evidence type="ECO:0000313" key="9">
    <source>
        <dbReference type="EMBL" id="CAB4979219.1"/>
    </source>
</evidence>
<dbReference type="InterPro" id="IPR029052">
    <property type="entry name" value="Metallo-depent_PP-like"/>
</dbReference>
<protein>
    <submittedName>
        <fullName evidence="7">Unannotated protein</fullName>
    </submittedName>
</protein>
<dbReference type="Pfam" id="PF09587">
    <property type="entry name" value="PGA_cap"/>
    <property type="match status" value="1"/>
</dbReference>